<dbReference type="GO" id="GO:0005737">
    <property type="term" value="C:cytoplasm"/>
    <property type="evidence" value="ECO:0007669"/>
    <property type="project" value="TreeGrafter"/>
</dbReference>
<protein>
    <submittedName>
        <fullName evidence="5">3-hydroxy-9,10-secoandrosta-1,3,5(10)-triene-9, 17-dione monooxygenase</fullName>
    </submittedName>
</protein>
<sequence>MVSFNGRIRLAAEFGDGSGWMSNEVLDAVRGLLPGIAERARSVDEKGRIPAETVRELTDAGVFRMLQPARYGGAEADPVAFYEVVRAISGVCGSTGWVAAILGVHSWHLGLFEDEAQREVWGVDPDTLVSSSYSPIGRLTPVEGGYELTGRWSFSSGCEFASWALLGALVVGAEGRPVDFMTVLVPRDDYEIHQVWDSMGLRGTASDDIEVKGAFVPAHRAMRNFEQAQLRNPGRKVNTGPLYRMPFGTIFTSTVTASVIGMAAGCHDLYVRKMRDRIRLSLGGGRFVEDPHAQVAVARAASEIDAAVLQTDRNVREIYRYAARNEKIPMELRLRARRDQVRGTERAIEAIDILFKTAGGNSLHRGNVIERAWRDAHAGSVHVANDVEHALSMWGRGIFGLKVEDNLV</sequence>
<dbReference type="GO" id="GO:0050660">
    <property type="term" value="F:flavin adenine dinucleotide binding"/>
    <property type="evidence" value="ECO:0007669"/>
    <property type="project" value="InterPro"/>
</dbReference>
<keyword evidence="5" id="KW-0503">Monooxygenase</keyword>
<comment type="similarity">
    <text evidence="2">Belongs to the HpaH/HsaA monooxygenase family.</text>
</comment>
<feature type="domain" description="Acyl-CoA dehydrogenase/oxidase N-terminal" evidence="3">
    <location>
        <begin position="36"/>
        <end position="121"/>
    </location>
</feature>
<evidence type="ECO:0000313" key="6">
    <source>
        <dbReference type="Proteomes" id="UP000316706"/>
    </source>
</evidence>
<feature type="domain" description="Acyl-CoA dehydrogenase C-terminal" evidence="4">
    <location>
        <begin position="255"/>
        <end position="385"/>
    </location>
</feature>
<name>A0A543IK66_9ACTN</name>
<dbReference type="InterPro" id="IPR036250">
    <property type="entry name" value="AcylCo_DH-like_C"/>
</dbReference>
<dbReference type="Gene3D" id="2.40.110.10">
    <property type="entry name" value="Butyryl-CoA Dehydrogenase, subunit A, domain 2"/>
    <property type="match status" value="1"/>
</dbReference>
<dbReference type="InterPro" id="IPR013786">
    <property type="entry name" value="AcylCoA_DH/ox_N"/>
</dbReference>
<dbReference type="GO" id="GO:0033539">
    <property type="term" value="P:fatty acid beta-oxidation using acyl-CoA dehydrogenase"/>
    <property type="evidence" value="ECO:0007669"/>
    <property type="project" value="TreeGrafter"/>
</dbReference>
<evidence type="ECO:0000313" key="5">
    <source>
        <dbReference type="EMBL" id="TQM70950.1"/>
    </source>
</evidence>
<accession>A0A543IK66</accession>
<dbReference type="AlphaFoldDB" id="A0A543IK66"/>
<dbReference type="Gene3D" id="1.20.140.10">
    <property type="entry name" value="Butyryl-CoA Dehydrogenase, subunit A, domain 3"/>
    <property type="match status" value="1"/>
</dbReference>
<proteinExistence type="inferred from homology"/>
<dbReference type="InterPro" id="IPR050741">
    <property type="entry name" value="Acyl-CoA_dehydrogenase"/>
</dbReference>
<reference evidence="5 6" key="1">
    <citation type="submission" date="2019-06" db="EMBL/GenBank/DDBJ databases">
        <title>Sequencing the genomes of 1000 actinobacteria strains.</title>
        <authorList>
            <person name="Klenk H.-P."/>
        </authorList>
    </citation>
    <scope>NUCLEOTIDE SEQUENCE [LARGE SCALE GENOMIC DNA]</scope>
    <source>
        <strain evidence="5 6">DSM 45043</strain>
    </source>
</reference>
<dbReference type="GO" id="GO:0003995">
    <property type="term" value="F:acyl-CoA dehydrogenase activity"/>
    <property type="evidence" value="ECO:0007669"/>
    <property type="project" value="TreeGrafter"/>
</dbReference>
<evidence type="ECO:0000259" key="4">
    <source>
        <dbReference type="Pfam" id="PF08028"/>
    </source>
</evidence>
<evidence type="ECO:0000256" key="2">
    <source>
        <dbReference type="ARBA" id="ARBA00049661"/>
    </source>
</evidence>
<dbReference type="SUPFAM" id="SSF47203">
    <property type="entry name" value="Acyl-CoA dehydrogenase C-terminal domain-like"/>
    <property type="match status" value="1"/>
</dbReference>
<dbReference type="GO" id="GO:0016712">
    <property type="term" value="F:oxidoreductase activity, acting on paired donors, with incorporation or reduction of molecular oxygen, reduced flavin or flavoprotein as one donor, and incorporation of one atom of oxygen"/>
    <property type="evidence" value="ECO:0007669"/>
    <property type="project" value="TreeGrafter"/>
</dbReference>
<evidence type="ECO:0000259" key="3">
    <source>
        <dbReference type="Pfam" id="PF02771"/>
    </source>
</evidence>
<dbReference type="Proteomes" id="UP000316706">
    <property type="component" value="Unassembled WGS sequence"/>
</dbReference>
<dbReference type="InterPro" id="IPR009100">
    <property type="entry name" value="AcylCoA_DH/oxidase_NM_dom_sf"/>
</dbReference>
<dbReference type="PANTHER" id="PTHR48083">
    <property type="entry name" value="MEDIUM-CHAIN SPECIFIC ACYL-COA DEHYDROGENASE, MITOCHONDRIAL-RELATED"/>
    <property type="match status" value="1"/>
</dbReference>
<gene>
    <name evidence="5" type="ORF">FHX41_4698</name>
</gene>
<dbReference type="Pfam" id="PF08028">
    <property type="entry name" value="Acyl-CoA_dh_2"/>
    <property type="match status" value="1"/>
</dbReference>
<dbReference type="EMBL" id="VFPO01000001">
    <property type="protein sequence ID" value="TQM70950.1"/>
    <property type="molecule type" value="Genomic_DNA"/>
</dbReference>
<dbReference type="InterPro" id="IPR013107">
    <property type="entry name" value="Acyl-CoA_DH_C"/>
</dbReference>
<dbReference type="InterPro" id="IPR046373">
    <property type="entry name" value="Acyl-CoA_Oxase/DH_mid-dom_sf"/>
</dbReference>
<dbReference type="NCBIfam" id="NF045629">
    <property type="entry name" value="monooxsub_HsaA"/>
    <property type="match status" value="1"/>
</dbReference>
<keyword evidence="1" id="KW-0560">Oxidoreductase</keyword>
<dbReference type="InterPro" id="IPR054617">
    <property type="entry name" value="HsaA"/>
</dbReference>
<dbReference type="PIRSF" id="PIRSF016578">
    <property type="entry name" value="HsaA"/>
    <property type="match status" value="1"/>
</dbReference>
<dbReference type="InterPro" id="IPR037069">
    <property type="entry name" value="AcylCoA_DH/ox_N_sf"/>
</dbReference>
<dbReference type="SUPFAM" id="SSF56645">
    <property type="entry name" value="Acyl-CoA dehydrogenase NM domain-like"/>
    <property type="match status" value="1"/>
</dbReference>
<evidence type="ECO:0000256" key="1">
    <source>
        <dbReference type="ARBA" id="ARBA00023002"/>
    </source>
</evidence>
<comment type="caution">
    <text evidence="5">The sequence shown here is derived from an EMBL/GenBank/DDBJ whole genome shotgun (WGS) entry which is preliminary data.</text>
</comment>
<organism evidence="5 6">
    <name type="scientific">Actinomadura hallensis</name>
    <dbReference type="NCBI Taxonomy" id="337895"/>
    <lineage>
        <taxon>Bacteria</taxon>
        <taxon>Bacillati</taxon>
        <taxon>Actinomycetota</taxon>
        <taxon>Actinomycetes</taxon>
        <taxon>Streptosporangiales</taxon>
        <taxon>Thermomonosporaceae</taxon>
        <taxon>Actinomadura</taxon>
    </lineage>
</organism>
<keyword evidence="6" id="KW-1185">Reference proteome</keyword>
<dbReference type="Gene3D" id="1.10.540.10">
    <property type="entry name" value="Acyl-CoA dehydrogenase/oxidase, N-terminal domain"/>
    <property type="match status" value="1"/>
</dbReference>
<dbReference type="PANTHER" id="PTHR48083:SF19">
    <property type="entry name" value="FLAVIN-DEPENDENT MONOOXYGENASE, OXYGENASE SUBUNIT HSAA"/>
    <property type="match status" value="1"/>
</dbReference>
<dbReference type="Pfam" id="PF02771">
    <property type="entry name" value="Acyl-CoA_dh_N"/>
    <property type="match status" value="1"/>
</dbReference>